<evidence type="ECO:0000313" key="1">
    <source>
        <dbReference type="EMBL" id="PWR69482.1"/>
    </source>
</evidence>
<accession>A0A2V2MN36</accession>
<keyword evidence="2" id="KW-1185">Reference proteome</keyword>
<name>A0A2V2MN36_9EURY</name>
<dbReference type="EMBL" id="QGMZ01000082">
    <property type="protein sequence ID" value="PWR69482.1"/>
    <property type="molecule type" value="Genomic_DNA"/>
</dbReference>
<dbReference type="GeneID" id="97610962"/>
<sequence length="76" mass="8617">MDTLVQVYRDGEWFIAVDLATDVADQGKIKEEAISRLKIGLKEHYAVLLDMLKKDREFEVIKVNVPNNKSSSPLIA</sequence>
<dbReference type="AlphaFoldDB" id="A0A2V2MN36"/>
<comment type="caution">
    <text evidence="1">The sequence shown here is derived from an EMBL/GenBank/DDBJ whole genome shotgun (WGS) entry which is preliminary data.</text>
</comment>
<dbReference type="Proteomes" id="UP000245934">
    <property type="component" value="Unassembled WGS sequence"/>
</dbReference>
<evidence type="ECO:0008006" key="3">
    <source>
        <dbReference type="Google" id="ProtNLM"/>
    </source>
</evidence>
<organism evidence="1 2">
    <name type="scientific">Methanospirillum stamsii</name>
    <dbReference type="NCBI Taxonomy" id="1277351"/>
    <lineage>
        <taxon>Archaea</taxon>
        <taxon>Methanobacteriati</taxon>
        <taxon>Methanobacteriota</taxon>
        <taxon>Stenosarchaea group</taxon>
        <taxon>Methanomicrobia</taxon>
        <taxon>Methanomicrobiales</taxon>
        <taxon>Methanospirillaceae</taxon>
        <taxon>Methanospirillum</taxon>
    </lineage>
</organism>
<reference evidence="1 2" key="1">
    <citation type="submission" date="2018-05" db="EMBL/GenBank/DDBJ databases">
        <title>Draft genome of Methanospirillum stamsii Pt1.</title>
        <authorList>
            <person name="Dueholm M.S."/>
            <person name="Nielsen P.H."/>
            <person name="Bakmann L.F."/>
            <person name="Otzen D.E."/>
        </authorList>
    </citation>
    <scope>NUCLEOTIDE SEQUENCE [LARGE SCALE GENOMIC DNA]</scope>
    <source>
        <strain evidence="1 2">Pt1</strain>
    </source>
</reference>
<gene>
    <name evidence="1" type="ORF">DLD82_18025</name>
</gene>
<protein>
    <recommendedName>
        <fullName evidence="3">HicB family protein</fullName>
    </recommendedName>
</protein>
<proteinExistence type="predicted"/>
<evidence type="ECO:0000313" key="2">
    <source>
        <dbReference type="Proteomes" id="UP000245934"/>
    </source>
</evidence>
<dbReference type="RefSeq" id="WP_109942517.1">
    <property type="nucleotide sequence ID" value="NZ_CP176366.1"/>
</dbReference>
<dbReference type="OrthoDB" id="117550at2157"/>